<name>A0ABW3EAK3_9LACO</name>
<keyword evidence="2" id="KW-1185">Reference proteome</keyword>
<comment type="caution">
    <text evidence="1">The sequence shown here is derived from an EMBL/GenBank/DDBJ whole genome shotgun (WGS) entry which is preliminary data.</text>
</comment>
<evidence type="ECO:0000313" key="1">
    <source>
        <dbReference type="EMBL" id="MFD0896705.1"/>
    </source>
</evidence>
<sequence>MKQRPKGLPKNCFYYDLAAIAADMEGAELCSEFAIKATTIFVGHLPSAREIAGQTYRTAVIDVSGQLVLCTQTTLALMTAYSKSNTVTCRLSRWMAWKLGLQNYPYFHGENSFVPDASPKRQQVSWVGSRWYSSMRAVAGGTLVTFSRDQQQPKVVVHVALSAPRLTTQLALVREFLSAFQRLVQQGFQEMLPASSCHLVLPVNLPALAPTDFPLVQAKQLRQFIFACHDDDLCQLVDGYEMSVREAQQVADYHVRAPRELKLQARTDEQ</sequence>
<dbReference type="EMBL" id="JBHTIO010000016">
    <property type="protein sequence ID" value="MFD0896705.1"/>
    <property type="molecule type" value="Genomic_DNA"/>
</dbReference>
<gene>
    <name evidence="1" type="ORF">ACFQZ7_03015</name>
</gene>
<dbReference type="RefSeq" id="WP_137638507.1">
    <property type="nucleotide sequence ID" value="NZ_BJDN01000027.1"/>
</dbReference>
<accession>A0ABW3EAK3</accession>
<protein>
    <submittedName>
        <fullName evidence="1">Uncharacterized protein</fullName>
    </submittedName>
</protein>
<organism evidence="1 2">
    <name type="scientific">Loigolactobacillus binensis</name>
    <dbReference type="NCBI Taxonomy" id="2559922"/>
    <lineage>
        <taxon>Bacteria</taxon>
        <taxon>Bacillati</taxon>
        <taxon>Bacillota</taxon>
        <taxon>Bacilli</taxon>
        <taxon>Lactobacillales</taxon>
        <taxon>Lactobacillaceae</taxon>
        <taxon>Loigolactobacillus</taxon>
    </lineage>
</organism>
<evidence type="ECO:0000313" key="2">
    <source>
        <dbReference type="Proteomes" id="UP001597104"/>
    </source>
</evidence>
<dbReference type="Proteomes" id="UP001597104">
    <property type="component" value="Unassembled WGS sequence"/>
</dbReference>
<reference evidence="2" key="1">
    <citation type="journal article" date="2019" name="Int. J. Syst. Evol. Microbiol.">
        <title>The Global Catalogue of Microorganisms (GCM) 10K type strain sequencing project: providing services to taxonomists for standard genome sequencing and annotation.</title>
        <authorList>
            <consortium name="The Broad Institute Genomics Platform"/>
            <consortium name="The Broad Institute Genome Sequencing Center for Infectious Disease"/>
            <person name="Wu L."/>
            <person name="Ma J."/>
        </authorList>
    </citation>
    <scope>NUCLEOTIDE SEQUENCE [LARGE SCALE GENOMIC DNA]</scope>
    <source>
        <strain evidence="2">CCM 8925</strain>
    </source>
</reference>
<proteinExistence type="predicted"/>